<evidence type="ECO:0000313" key="3">
    <source>
        <dbReference type="EMBL" id="KZV41583.1"/>
    </source>
</evidence>
<evidence type="ECO:0000256" key="1">
    <source>
        <dbReference type="SAM" id="MobiDB-lite"/>
    </source>
</evidence>
<protein>
    <submittedName>
        <fullName evidence="3">Uncharacterized protein</fullName>
    </submittedName>
</protein>
<reference evidence="3 4" key="1">
    <citation type="journal article" date="2015" name="Proc. Natl. Acad. Sci. U.S.A.">
        <title>The resurrection genome of Boea hygrometrica: A blueprint for survival of dehydration.</title>
        <authorList>
            <person name="Xiao L."/>
            <person name="Yang G."/>
            <person name="Zhang L."/>
            <person name="Yang X."/>
            <person name="Zhao S."/>
            <person name="Ji Z."/>
            <person name="Zhou Q."/>
            <person name="Hu M."/>
            <person name="Wang Y."/>
            <person name="Chen M."/>
            <person name="Xu Y."/>
            <person name="Jin H."/>
            <person name="Xiao X."/>
            <person name="Hu G."/>
            <person name="Bao F."/>
            <person name="Hu Y."/>
            <person name="Wan P."/>
            <person name="Li L."/>
            <person name="Deng X."/>
            <person name="Kuang T."/>
            <person name="Xiang C."/>
            <person name="Zhu J.K."/>
            <person name="Oliver M.J."/>
            <person name="He Y."/>
        </authorList>
    </citation>
    <scope>NUCLEOTIDE SEQUENCE [LARGE SCALE GENOMIC DNA]</scope>
    <source>
        <strain evidence="4">cv. XS01</strain>
    </source>
</reference>
<gene>
    <name evidence="3" type="ORF">F511_12609</name>
</gene>
<name>A0A2Z7CAW2_9LAMI</name>
<feature type="chain" id="PRO_5016267061" evidence="2">
    <location>
        <begin position="23"/>
        <end position="170"/>
    </location>
</feature>
<feature type="compositionally biased region" description="Basic and acidic residues" evidence="1">
    <location>
        <begin position="47"/>
        <end position="56"/>
    </location>
</feature>
<keyword evidence="4" id="KW-1185">Reference proteome</keyword>
<dbReference type="Proteomes" id="UP000250235">
    <property type="component" value="Unassembled WGS sequence"/>
</dbReference>
<feature type="signal peptide" evidence="2">
    <location>
        <begin position="1"/>
        <end position="22"/>
    </location>
</feature>
<dbReference type="AlphaFoldDB" id="A0A2Z7CAW2"/>
<accession>A0A2Z7CAW2</accession>
<evidence type="ECO:0000313" key="4">
    <source>
        <dbReference type="Proteomes" id="UP000250235"/>
    </source>
</evidence>
<evidence type="ECO:0000256" key="2">
    <source>
        <dbReference type="SAM" id="SignalP"/>
    </source>
</evidence>
<proteinExistence type="predicted"/>
<feature type="region of interest" description="Disordered" evidence="1">
    <location>
        <begin position="22"/>
        <end position="96"/>
    </location>
</feature>
<dbReference type="EMBL" id="KQ999418">
    <property type="protein sequence ID" value="KZV41583.1"/>
    <property type="molecule type" value="Genomic_DNA"/>
</dbReference>
<sequence>MQRYPPPLIIIDLLAPATLVGAPSTRPPPGPAGSIGTIHGPSHGRTRNNDPREESAPSRPSSVPPTTPTQGLAQPEAFEPSIPHLGTDTPQPRPHSFRILKPAQEYAAFNQHTTQLISSGTPSSMHPVWIAHTDQVWSTMFRSAQTSPLFQLRHVDTTSALAPNRSAQSI</sequence>
<organism evidence="3 4">
    <name type="scientific">Dorcoceras hygrometricum</name>
    <dbReference type="NCBI Taxonomy" id="472368"/>
    <lineage>
        <taxon>Eukaryota</taxon>
        <taxon>Viridiplantae</taxon>
        <taxon>Streptophyta</taxon>
        <taxon>Embryophyta</taxon>
        <taxon>Tracheophyta</taxon>
        <taxon>Spermatophyta</taxon>
        <taxon>Magnoliopsida</taxon>
        <taxon>eudicotyledons</taxon>
        <taxon>Gunneridae</taxon>
        <taxon>Pentapetalae</taxon>
        <taxon>asterids</taxon>
        <taxon>lamiids</taxon>
        <taxon>Lamiales</taxon>
        <taxon>Gesneriaceae</taxon>
        <taxon>Didymocarpoideae</taxon>
        <taxon>Trichosporeae</taxon>
        <taxon>Loxocarpinae</taxon>
        <taxon>Dorcoceras</taxon>
    </lineage>
</organism>
<keyword evidence="2" id="KW-0732">Signal</keyword>